<comment type="caution">
    <text evidence="1">The sequence shown here is derived from an EMBL/GenBank/DDBJ whole genome shotgun (WGS) entry which is preliminary data.</text>
</comment>
<dbReference type="AlphaFoldDB" id="A0A9J6A6F8"/>
<evidence type="ECO:0000313" key="1">
    <source>
        <dbReference type="EMBL" id="KAG5619954.1"/>
    </source>
</evidence>
<evidence type="ECO:0000313" key="2">
    <source>
        <dbReference type="Proteomes" id="UP000824120"/>
    </source>
</evidence>
<dbReference type="EMBL" id="JACXVP010000002">
    <property type="protein sequence ID" value="KAG5619954.1"/>
    <property type="molecule type" value="Genomic_DNA"/>
</dbReference>
<accession>A0A9J6A6F8</accession>
<protein>
    <submittedName>
        <fullName evidence="1">Uncharacterized protein</fullName>
    </submittedName>
</protein>
<reference evidence="1 2" key="1">
    <citation type="submission" date="2020-09" db="EMBL/GenBank/DDBJ databases">
        <title>De no assembly of potato wild relative species, Solanum commersonii.</title>
        <authorList>
            <person name="Cho K."/>
        </authorList>
    </citation>
    <scope>NUCLEOTIDE SEQUENCE [LARGE SCALE GENOMIC DNA]</scope>
    <source>
        <strain evidence="1">LZ3.2</strain>
        <tissue evidence="1">Leaf</tissue>
    </source>
</reference>
<gene>
    <name evidence="1" type="ORF">H5410_005172</name>
</gene>
<keyword evidence="2" id="KW-1185">Reference proteome</keyword>
<organism evidence="1 2">
    <name type="scientific">Solanum commersonii</name>
    <name type="common">Commerson's wild potato</name>
    <name type="synonym">Commerson's nightshade</name>
    <dbReference type="NCBI Taxonomy" id="4109"/>
    <lineage>
        <taxon>Eukaryota</taxon>
        <taxon>Viridiplantae</taxon>
        <taxon>Streptophyta</taxon>
        <taxon>Embryophyta</taxon>
        <taxon>Tracheophyta</taxon>
        <taxon>Spermatophyta</taxon>
        <taxon>Magnoliopsida</taxon>
        <taxon>eudicotyledons</taxon>
        <taxon>Gunneridae</taxon>
        <taxon>Pentapetalae</taxon>
        <taxon>asterids</taxon>
        <taxon>lamiids</taxon>
        <taxon>Solanales</taxon>
        <taxon>Solanaceae</taxon>
        <taxon>Solanoideae</taxon>
        <taxon>Solaneae</taxon>
        <taxon>Solanum</taxon>
    </lineage>
</organism>
<name>A0A9J6A6F8_SOLCO</name>
<sequence length="102" mass="11861">MKKIEGNEIGRRDSWDMVEIWDKRHYQKIYVVKDRSTQLVGIVDTLGDPPFGLVHRLSIFCLQHSHVLRHWAIECCLAELLGDAPIAPFHHRLDLLPQGSRH</sequence>
<dbReference type="Proteomes" id="UP000824120">
    <property type="component" value="Chromosome 2"/>
</dbReference>
<proteinExistence type="predicted"/>